<dbReference type="EMBL" id="CP029543">
    <property type="protein sequence ID" value="AWV48312.1"/>
    <property type="molecule type" value="Genomic_DNA"/>
</dbReference>
<name>A0AAD0KTA2_MYCLR</name>
<protein>
    <recommendedName>
        <fullName evidence="3">Methyltransferase</fullName>
    </recommendedName>
</protein>
<proteinExistence type="predicted"/>
<dbReference type="RefSeq" id="WP_049769826.1">
    <property type="nucleotide sequence ID" value="NZ_CP029543.1"/>
</dbReference>
<dbReference type="Proteomes" id="UP000249682">
    <property type="component" value="Chromosome"/>
</dbReference>
<evidence type="ECO:0008006" key="3">
    <source>
        <dbReference type="Google" id="ProtNLM"/>
    </source>
</evidence>
<evidence type="ECO:0000313" key="2">
    <source>
        <dbReference type="Proteomes" id="UP000249682"/>
    </source>
</evidence>
<accession>A0AAD0KTA2</accession>
<sequence length="112" mass="12558">MVEVALSTFQFCHNSVPLFQGSCAAQLTFYWKLVDRKLHKWAYPLVTRRLGADDVFLNFGYEEDTSMSLQLAAFDETNGGVIQLYHRARPLQADISDKRVLEVGCGRGSGAL</sequence>
<gene>
    <name evidence="1" type="ORF">DIJ64_10325</name>
</gene>
<dbReference type="AlphaFoldDB" id="A0AAD0KTA2"/>
<evidence type="ECO:0000313" key="1">
    <source>
        <dbReference type="EMBL" id="AWV48312.1"/>
    </source>
</evidence>
<reference evidence="1 2" key="1">
    <citation type="submission" date="2018-05" db="EMBL/GenBank/DDBJ databases">
        <title>Evolution of small genomes with special reference to Mycobacterium leprae.</title>
        <authorList>
            <person name="Mohanty P.S."/>
            <person name="Bansal A.K."/>
            <person name="Gupta U.D."/>
            <person name="Naaz F."/>
            <person name="Dwivedi V.D."/>
            <person name="Singh H."/>
            <person name="Gupta G."/>
            <person name="Sharma S."/>
            <person name="Arora M."/>
        </authorList>
    </citation>
    <scope>NUCLEOTIDE SEQUENCE [LARGE SCALE GENOMIC DNA]</scope>
    <source>
        <strain evidence="1 2">MRHRU-235-G</strain>
    </source>
</reference>
<organism evidence="1 2">
    <name type="scientific">Mycobacterium leprae</name>
    <dbReference type="NCBI Taxonomy" id="1769"/>
    <lineage>
        <taxon>Bacteria</taxon>
        <taxon>Bacillati</taxon>
        <taxon>Actinomycetota</taxon>
        <taxon>Actinomycetes</taxon>
        <taxon>Mycobacteriales</taxon>
        <taxon>Mycobacteriaceae</taxon>
        <taxon>Mycobacterium</taxon>
    </lineage>
</organism>